<evidence type="ECO:0000313" key="2">
    <source>
        <dbReference type="EMBL" id="MBN8430579.1"/>
    </source>
</evidence>
<evidence type="ECO:0000313" key="3">
    <source>
        <dbReference type="Proteomes" id="UP000664293"/>
    </source>
</evidence>
<organism evidence="2 3">
    <name type="scientific">Microbulbifer salipaludis</name>
    <dbReference type="NCBI Taxonomy" id="187980"/>
    <lineage>
        <taxon>Bacteria</taxon>
        <taxon>Pseudomonadati</taxon>
        <taxon>Pseudomonadota</taxon>
        <taxon>Gammaproteobacteria</taxon>
        <taxon>Cellvibrionales</taxon>
        <taxon>Microbulbiferaceae</taxon>
        <taxon>Microbulbifer</taxon>
    </lineage>
</organism>
<evidence type="ECO:0000256" key="1">
    <source>
        <dbReference type="SAM" id="MobiDB-lite"/>
    </source>
</evidence>
<proteinExistence type="predicted"/>
<dbReference type="RefSeq" id="WP_207000649.1">
    <property type="nucleotide sequence ID" value="NZ_JAEKJR010000002.1"/>
</dbReference>
<name>A0ABS3E5J5_9GAMM</name>
<feature type="region of interest" description="Disordered" evidence="1">
    <location>
        <begin position="644"/>
        <end position="665"/>
    </location>
</feature>
<dbReference type="EMBL" id="JAEKJR010000002">
    <property type="protein sequence ID" value="MBN8430579.1"/>
    <property type="molecule type" value="Genomic_DNA"/>
</dbReference>
<dbReference type="Gene3D" id="2.60.40.10">
    <property type="entry name" value="Immunoglobulins"/>
    <property type="match status" value="1"/>
</dbReference>
<reference evidence="2 3" key="1">
    <citation type="submission" date="2020-12" db="EMBL/GenBank/DDBJ databases">
        <title>Oil enriched cultivation method for isolating marine PHA-producing bacteria.</title>
        <authorList>
            <person name="Zheng W."/>
            <person name="Yu S."/>
            <person name="Huang Y."/>
        </authorList>
    </citation>
    <scope>NUCLEOTIDE SEQUENCE [LARGE SCALE GENOMIC DNA]</scope>
    <source>
        <strain evidence="2 3">SN0-2</strain>
    </source>
</reference>
<keyword evidence="3" id="KW-1185">Reference proteome</keyword>
<protein>
    <submittedName>
        <fullName evidence="2">Uncharacterized protein</fullName>
    </submittedName>
</protein>
<dbReference type="Proteomes" id="UP000664293">
    <property type="component" value="Unassembled WGS sequence"/>
</dbReference>
<dbReference type="InterPro" id="IPR013783">
    <property type="entry name" value="Ig-like_fold"/>
</dbReference>
<gene>
    <name evidence="2" type="ORF">JF535_06905</name>
</gene>
<sequence>MAASLEHVLTTKALTARHLLRAPLGIIALSLLTACGGGSGGGNDNDNGSLPPITPAPAILTLTGDSSAEAGDSVGIVASLSELGYNRFEWVQLAGPDVGPLAGNGTAGISFDAKFSGSYRFQLTASNADGDQQVETFDVVVNAGNSAARAQLRADRAVSEGASFSLRLNASDYSGSVNSWRFEQLSGPIATLAEDDSGQPVLFVTAPKVSGDQVITIEGTLETTGGSISDIAYVVVQDRPQVTSEFFCDGDGQYCAKSEPLNNVYSYRDDSPYRDVLADCVYSNQLTEDNLCTLGTLPVIGMTSNAPSVDQIMDHVLVSHDWMGERFERFLGELDPYGDFANMLRATTAVVISSDVRPSFYWILTGAIYLDPDSLWLAPEERDVISEIPDYRSGFGSALNFVTPWRYVRNNDYAFYSYNTASRFSRPFYELEADLGSLLYHELAHANDAMSQGRIRSGLDRGDIFFNQSSSGSMVNELVTAVSPPLSQELYDLAEVRSRGAEATAQQRAYTPGDIAGFFFPDSANDFYSYTTPWEDTAMLFEETMMSLRYGIERDIAVTNKPTAPTSADDYKVSQGQRGRIGSELIRPRASTAVQYLLPEAWAAADDHLRSIAPVAMCAGEGWGQNLTPACEGQSGLLRFAAPQPSRAAPMPTERPRSFIPPTRF</sequence>
<accession>A0ABS3E5J5</accession>
<comment type="caution">
    <text evidence="2">The sequence shown here is derived from an EMBL/GenBank/DDBJ whole genome shotgun (WGS) entry which is preliminary data.</text>
</comment>